<dbReference type="AlphaFoldDB" id="A0A1J1H622"/>
<dbReference type="KEGG" id="prel:PRELSG_0602500"/>
<dbReference type="VEuPathDB" id="PlasmoDB:PRELSG_0602500"/>
<evidence type="ECO:0000313" key="2">
    <source>
        <dbReference type="Proteomes" id="UP000220158"/>
    </source>
</evidence>
<keyword evidence="2" id="KW-1185">Reference proteome</keyword>
<gene>
    <name evidence="1" type="ORF">PRELSG_0602500</name>
</gene>
<proteinExistence type="predicted"/>
<dbReference type="RefSeq" id="XP_028532058.1">
    <property type="nucleotide sequence ID" value="XM_028675473.1"/>
</dbReference>
<protein>
    <submittedName>
        <fullName evidence="1">Uncharacterized protein</fullName>
    </submittedName>
</protein>
<name>A0A1J1H622_PLARL</name>
<accession>A0A1J1H622</accession>
<dbReference type="Proteomes" id="UP000220158">
    <property type="component" value="Chromosome 6"/>
</dbReference>
<dbReference type="GeneID" id="39735151"/>
<evidence type="ECO:0000313" key="1">
    <source>
        <dbReference type="EMBL" id="CRG99050.1"/>
    </source>
</evidence>
<dbReference type="EMBL" id="LN835301">
    <property type="protein sequence ID" value="CRG99050.1"/>
    <property type="molecule type" value="Genomic_DNA"/>
</dbReference>
<sequence>MNKVIVYFIAFTLLYFRSMNYKNNILVTEASQLSKECVNDDMEKKANTFPSRRRSIYQINLPEDDDKNKDISNSSKLKYNMNKNINIQNEPNFSLIADMDNMELLCKTFSNYSMEDTYGRDYIKNLNRGIFFFMYEIYYFFKSRTFEKVNKIVKRITVLNSFNFLENMSNFKEKNVNYLEYVPTSLRKMSISEFDDIHKKLIMLMQKTYIEMYIHNNNFYNLKVGTDYILDISFFLRENVFEISTMDKDPSFFKICINLLELTYKNLNELTSKDILYNIKLNNKINMFLNKEFTLVGKQAREELKKLDSALKDLHLSHLLNRNNFNIFFHSFLIKILEKSKEKAKEIANDYNSRKVFKPFVKINSSLLNFYKENLKYHTYFHFNNIETVLKKYLEEEFSKVENNLINEALQSHRRHEFLKKKLIYLIDIAKLNHNNKKILRYANMLGENYMDDIAVKEKIHSNLKNINEKLKSITEKKNIATIILKNVQHANLLLNELTNNEDFLKNIQKYLNTLILSSKSIKEKLNNSEETNCLFRLLQRKKKVILDNKFMSAYTLLFFYNYISITTI</sequence>
<organism evidence="1 2">
    <name type="scientific">Plasmodium relictum</name>
    <dbReference type="NCBI Taxonomy" id="85471"/>
    <lineage>
        <taxon>Eukaryota</taxon>
        <taxon>Sar</taxon>
        <taxon>Alveolata</taxon>
        <taxon>Apicomplexa</taxon>
        <taxon>Aconoidasida</taxon>
        <taxon>Haemosporida</taxon>
        <taxon>Plasmodiidae</taxon>
        <taxon>Plasmodium</taxon>
        <taxon>Plasmodium (Haemamoeba)</taxon>
    </lineage>
</organism>
<dbReference type="OrthoDB" id="10527943at2759"/>
<reference evidence="1 2" key="1">
    <citation type="submission" date="2015-04" db="EMBL/GenBank/DDBJ databases">
        <authorList>
            <consortium name="Pathogen Informatics"/>
        </authorList>
    </citation>
    <scope>NUCLEOTIDE SEQUENCE [LARGE SCALE GENOMIC DNA]</scope>
    <source>
        <strain evidence="1 2">SGS1</strain>
    </source>
</reference>